<evidence type="ECO:0000256" key="7">
    <source>
        <dbReference type="ARBA" id="ARBA00023242"/>
    </source>
</evidence>
<name>A0A7J8BTX7_ROUAE</name>
<keyword evidence="6" id="KW-0804">Transcription</keyword>
<keyword evidence="5 8" id="KW-0371">Homeobox</keyword>
<gene>
    <name evidence="12" type="ORF">HJG63_014966</name>
</gene>
<dbReference type="Proteomes" id="UP000593571">
    <property type="component" value="Unassembled WGS sequence"/>
</dbReference>
<evidence type="ECO:0000256" key="2">
    <source>
        <dbReference type="ARBA" id="ARBA00007601"/>
    </source>
</evidence>
<organism evidence="12 13">
    <name type="scientific">Rousettus aegyptiacus</name>
    <name type="common">Egyptian fruit bat</name>
    <name type="synonym">Pteropus aegyptiacus</name>
    <dbReference type="NCBI Taxonomy" id="9407"/>
    <lineage>
        <taxon>Eukaryota</taxon>
        <taxon>Metazoa</taxon>
        <taxon>Chordata</taxon>
        <taxon>Craniata</taxon>
        <taxon>Vertebrata</taxon>
        <taxon>Euteleostomi</taxon>
        <taxon>Mammalia</taxon>
        <taxon>Eutheria</taxon>
        <taxon>Laurasiatheria</taxon>
        <taxon>Chiroptera</taxon>
        <taxon>Yinpterochiroptera</taxon>
        <taxon>Pteropodoidea</taxon>
        <taxon>Pteropodidae</taxon>
        <taxon>Rousettinae</taxon>
        <taxon>Rousettus</taxon>
    </lineage>
</organism>
<dbReference type="Pfam" id="PF03792">
    <property type="entry name" value="PBC"/>
    <property type="match status" value="1"/>
</dbReference>
<dbReference type="InterPro" id="IPR005542">
    <property type="entry name" value="PBX_PBC_dom"/>
</dbReference>
<comment type="caution">
    <text evidence="12">The sequence shown here is derived from an EMBL/GenBank/DDBJ whole genome shotgun (WGS) entry which is preliminary data.</text>
</comment>
<comment type="similarity">
    <text evidence="2">Belongs to the TALE/PBX homeobox family.</text>
</comment>
<comment type="subcellular location">
    <subcellularLocation>
        <location evidence="1 8">Nucleus</location>
    </subcellularLocation>
</comment>
<dbReference type="InterPro" id="IPR050224">
    <property type="entry name" value="TALE_homeobox"/>
</dbReference>
<dbReference type="PROSITE" id="PS51978">
    <property type="entry name" value="PBC"/>
    <property type="match status" value="1"/>
</dbReference>
<evidence type="ECO:0000256" key="4">
    <source>
        <dbReference type="ARBA" id="ARBA00023125"/>
    </source>
</evidence>
<reference evidence="12 13" key="1">
    <citation type="journal article" date="2020" name="Nature">
        <title>Six reference-quality genomes reveal evolution of bat adaptations.</title>
        <authorList>
            <person name="Jebb D."/>
            <person name="Huang Z."/>
            <person name="Pippel M."/>
            <person name="Hughes G.M."/>
            <person name="Lavrichenko K."/>
            <person name="Devanna P."/>
            <person name="Winkler S."/>
            <person name="Jermiin L.S."/>
            <person name="Skirmuntt E.C."/>
            <person name="Katzourakis A."/>
            <person name="Burkitt-Gray L."/>
            <person name="Ray D.A."/>
            <person name="Sullivan K.A.M."/>
            <person name="Roscito J.G."/>
            <person name="Kirilenko B.M."/>
            <person name="Davalos L.M."/>
            <person name="Corthals A.P."/>
            <person name="Power M.L."/>
            <person name="Jones G."/>
            <person name="Ransome R.D."/>
            <person name="Dechmann D.K.N."/>
            <person name="Locatelli A.G."/>
            <person name="Puechmaille S.J."/>
            <person name="Fedrigo O."/>
            <person name="Jarvis E.D."/>
            <person name="Hiller M."/>
            <person name="Vernes S.C."/>
            <person name="Myers E.W."/>
            <person name="Teeling E.C."/>
        </authorList>
    </citation>
    <scope>NUCLEOTIDE SEQUENCE [LARGE SCALE GENOMIC DNA]</scope>
    <source>
        <strain evidence="12">MRouAeg1</strain>
        <tissue evidence="12">Muscle</tissue>
    </source>
</reference>
<dbReference type="InterPro" id="IPR009057">
    <property type="entry name" value="Homeodomain-like_sf"/>
</dbReference>
<feature type="region of interest" description="Disordered" evidence="9">
    <location>
        <begin position="107"/>
        <end position="126"/>
    </location>
</feature>
<evidence type="ECO:0000256" key="5">
    <source>
        <dbReference type="ARBA" id="ARBA00023155"/>
    </source>
</evidence>
<feature type="domain" description="Homeobox" evidence="10">
    <location>
        <begin position="215"/>
        <end position="278"/>
    </location>
</feature>
<dbReference type="InterPro" id="IPR001356">
    <property type="entry name" value="HD"/>
</dbReference>
<feature type="compositionally biased region" description="Pro residues" evidence="9">
    <location>
        <begin position="1"/>
        <end position="22"/>
    </location>
</feature>
<dbReference type="CDD" id="cd00086">
    <property type="entry name" value="homeodomain"/>
    <property type="match status" value="1"/>
</dbReference>
<feature type="compositionally biased region" description="Polar residues" evidence="9">
    <location>
        <begin position="348"/>
        <end position="367"/>
    </location>
</feature>
<keyword evidence="3" id="KW-0805">Transcription regulation</keyword>
<keyword evidence="7 8" id="KW-0539">Nucleus</keyword>
<evidence type="ECO:0000256" key="8">
    <source>
        <dbReference type="PROSITE-ProRule" id="PRU00108"/>
    </source>
</evidence>
<evidence type="ECO:0000256" key="9">
    <source>
        <dbReference type="SAM" id="MobiDB-lite"/>
    </source>
</evidence>
<feature type="region of interest" description="Disordered" evidence="9">
    <location>
        <begin position="337"/>
        <end position="381"/>
    </location>
</feature>
<feature type="region of interest" description="Disordered" evidence="9">
    <location>
        <begin position="301"/>
        <end position="320"/>
    </location>
</feature>
<feature type="compositionally biased region" description="Low complexity" evidence="9">
    <location>
        <begin position="110"/>
        <end position="126"/>
    </location>
</feature>
<evidence type="ECO:0000256" key="6">
    <source>
        <dbReference type="ARBA" id="ARBA00023163"/>
    </source>
</evidence>
<dbReference type="GO" id="GO:0003677">
    <property type="term" value="F:DNA binding"/>
    <property type="evidence" value="ECO:0007669"/>
    <property type="project" value="UniProtKB-UniRule"/>
</dbReference>
<dbReference type="AlphaFoldDB" id="A0A7J8BTX7"/>
<sequence length="381" mass="41619">MDAQPRPAPPPPSPRSPPPGGPLGPDTGDVLQQIMAITDQSLEEAQARKHALNCHRMKPALFSVLCEIKEKTALSIRGVPEEGLPDARLTRLDNMLLAEGVSRPEKRGRGAAAAAGTATPGGCPNGNGLEHSDYRAKLSQIRQIYHSELEKYEQACHEFTTHVTNLLREQSRMRPVLPEEMERMVGVIHSKFSAIQMQLKQSTCEAVMTLRSRLLDARRKRRNFSKQATEVLNEYFYSHLSNPYPSEEVKQELARKGGITVSQVSNWFGNKRIRYKKNMGKFQEEASIYTASTVADTTKVWGPRSQASCPSTASSGSSGHFPLTSARDALITLRTLASPRPAPGGGSLWSQSRGSWQGTTPPVSTSPPAGYPSGANSHASH</sequence>
<dbReference type="Gene3D" id="1.10.10.60">
    <property type="entry name" value="Homeodomain-like"/>
    <property type="match status" value="1"/>
</dbReference>
<dbReference type="GO" id="GO:0003700">
    <property type="term" value="F:DNA-binding transcription factor activity"/>
    <property type="evidence" value="ECO:0007669"/>
    <property type="project" value="InterPro"/>
</dbReference>
<feature type="compositionally biased region" description="Low complexity" evidence="9">
    <location>
        <begin position="305"/>
        <end position="319"/>
    </location>
</feature>
<feature type="region of interest" description="Disordered" evidence="9">
    <location>
        <begin position="1"/>
        <end position="27"/>
    </location>
</feature>
<keyword evidence="4 8" id="KW-0238">DNA-binding</keyword>
<evidence type="ECO:0000259" key="11">
    <source>
        <dbReference type="PROSITE" id="PS51978"/>
    </source>
</evidence>
<dbReference type="GO" id="GO:0005634">
    <property type="term" value="C:nucleus"/>
    <property type="evidence" value="ECO:0007669"/>
    <property type="project" value="UniProtKB-SubCell"/>
</dbReference>
<feature type="domain" description="PBC" evidence="11">
    <location>
        <begin position="22"/>
        <end position="216"/>
    </location>
</feature>
<feature type="DNA-binding region" description="Homeobox" evidence="8">
    <location>
        <begin position="217"/>
        <end position="279"/>
    </location>
</feature>
<protein>
    <submittedName>
        <fullName evidence="12">PBX homeobox 4</fullName>
    </submittedName>
</protein>
<dbReference type="SUPFAM" id="SSF46689">
    <property type="entry name" value="Homeodomain-like"/>
    <property type="match status" value="1"/>
</dbReference>
<evidence type="ECO:0000259" key="10">
    <source>
        <dbReference type="PROSITE" id="PS50071"/>
    </source>
</evidence>
<evidence type="ECO:0000313" key="13">
    <source>
        <dbReference type="Proteomes" id="UP000593571"/>
    </source>
</evidence>
<dbReference type="PANTHER" id="PTHR11850">
    <property type="entry name" value="HOMEOBOX PROTEIN TRANSCRIPTION FACTORS"/>
    <property type="match status" value="1"/>
</dbReference>
<dbReference type="InterPro" id="IPR008422">
    <property type="entry name" value="KN_HD"/>
</dbReference>
<evidence type="ECO:0000256" key="3">
    <source>
        <dbReference type="ARBA" id="ARBA00023015"/>
    </source>
</evidence>
<evidence type="ECO:0000313" key="12">
    <source>
        <dbReference type="EMBL" id="KAF6401969.1"/>
    </source>
</evidence>
<dbReference type="PROSITE" id="PS50071">
    <property type="entry name" value="HOMEOBOX_2"/>
    <property type="match status" value="1"/>
</dbReference>
<dbReference type="FunFam" id="1.10.10.60:FF:000008">
    <property type="entry name" value="Pre-B-cell leukemia transcription factor 1"/>
    <property type="match status" value="1"/>
</dbReference>
<evidence type="ECO:0000256" key="1">
    <source>
        <dbReference type="ARBA" id="ARBA00004123"/>
    </source>
</evidence>
<dbReference type="EMBL" id="JACASE010000016">
    <property type="protein sequence ID" value="KAF6401969.1"/>
    <property type="molecule type" value="Genomic_DNA"/>
</dbReference>
<dbReference type="SMART" id="SM00389">
    <property type="entry name" value="HOX"/>
    <property type="match status" value="1"/>
</dbReference>
<keyword evidence="13" id="KW-1185">Reference proteome</keyword>
<dbReference type="Pfam" id="PF05920">
    <property type="entry name" value="Homeobox_KN"/>
    <property type="match status" value="1"/>
</dbReference>
<proteinExistence type="inferred from homology"/>
<accession>A0A7J8BTX7</accession>